<name>A0A9N9AJ60_9GLOM</name>
<dbReference type="AlphaFoldDB" id="A0A9N9AJ60"/>
<evidence type="ECO:0000313" key="1">
    <source>
        <dbReference type="EMBL" id="CAG8531464.1"/>
    </source>
</evidence>
<protein>
    <submittedName>
        <fullName evidence="1">6073_t:CDS:1</fullName>
    </submittedName>
</protein>
<organism evidence="1 2">
    <name type="scientific">Ambispora leptoticha</name>
    <dbReference type="NCBI Taxonomy" id="144679"/>
    <lineage>
        <taxon>Eukaryota</taxon>
        <taxon>Fungi</taxon>
        <taxon>Fungi incertae sedis</taxon>
        <taxon>Mucoromycota</taxon>
        <taxon>Glomeromycotina</taxon>
        <taxon>Glomeromycetes</taxon>
        <taxon>Archaeosporales</taxon>
        <taxon>Ambisporaceae</taxon>
        <taxon>Ambispora</taxon>
    </lineage>
</organism>
<proteinExistence type="predicted"/>
<evidence type="ECO:0000313" key="2">
    <source>
        <dbReference type="Proteomes" id="UP000789508"/>
    </source>
</evidence>
<dbReference type="Proteomes" id="UP000789508">
    <property type="component" value="Unassembled WGS sequence"/>
</dbReference>
<reference evidence="1" key="1">
    <citation type="submission" date="2021-06" db="EMBL/GenBank/DDBJ databases">
        <authorList>
            <person name="Kallberg Y."/>
            <person name="Tangrot J."/>
            <person name="Rosling A."/>
        </authorList>
    </citation>
    <scope>NUCLEOTIDE SEQUENCE</scope>
    <source>
        <strain evidence="1">FL130A</strain>
    </source>
</reference>
<accession>A0A9N9AJ60</accession>
<sequence>TQMLTYSLDKRLYESIVYENEFTDLNYEKIKKTSISKEFKLVKILVIVIFECIYEQTKSLESHGTAEDSDGDMACTEEIQDLSLVL</sequence>
<dbReference type="EMBL" id="CAJVPS010001261">
    <property type="protein sequence ID" value="CAG8531464.1"/>
    <property type="molecule type" value="Genomic_DNA"/>
</dbReference>
<comment type="caution">
    <text evidence="1">The sequence shown here is derived from an EMBL/GenBank/DDBJ whole genome shotgun (WGS) entry which is preliminary data.</text>
</comment>
<feature type="non-terminal residue" evidence="1">
    <location>
        <position position="1"/>
    </location>
</feature>
<keyword evidence="2" id="KW-1185">Reference proteome</keyword>
<gene>
    <name evidence="1" type="ORF">ALEPTO_LOCUS4957</name>
</gene>